<keyword evidence="4" id="KW-1185">Reference proteome</keyword>
<feature type="transmembrane region" description="Helical" evidence="2">
    <location>
        <begin position="231"/>
        <end position="250"/>
    </location>
</feature>
<protein>
    <submittedName>
        <fullName evidence="3">Uncharacterized protein</fullName>
    </submittedName>
</protein>
<dbReference type="Proteomes" id="UP000037460">
    <property type="component" value="Unassembled WGS sequence"/>
</dbReference>
<name>A0A0M0JSF8_9EUKA</name>
<feature type="transmembrane region" description="Helical" evidence="2">
    <location>
        <begin position="97"/>
        <end position="117"/>
    </location>
</feature>
<feature type="transmembrane region" description="Helical" evidence="2">
    <location>
        <begin position="53"/>
        <end position="76"/>
    </location>
</feature>
<keyword evidence="2" id="KW-0812">Transmembrane</keyword>
<feature type="region of interest" description="Disordered" evidence="1">
    <location>
        <begin position="287"/>
        <end position="317"/>
    </location>
</feature>
<reference evidence="4" key="1">
    <citation type="journal article" date="2015" name="PLoS Genet.">
        <title>Genome Sequence and Transcriptome Analyses of Chrysochromulina tobin: Metabolic Tools for Enhanced Algal Fitness in the Prominent Order Prymnesiales (Haptophyceae).</title>
        <authorList>
            <person name="Hovde B.T."/>
            <person name="Deodato C.R."/>
            <person name="Hunsperger H.M."/>
            <person name="Ryken S.A."/>
            <person name="Yost W."/>
            <person name="Jha R.K."/>
            <person name="Patterson J."/>
            <person name="Monnat R.J. Jr."/>
            <person name="Barlow S.B."/>
            <person name="Starkenburg S.R."/>
            <person name="Cattolico R.A."/>
        </authorList>
    </citation>
    <scope>NUCLEOTIDE SEQUENCE</scope>
    <source>
        <strain evidence="4">CCMP291</strain>
    </source>
</reference>
<dbReference type="EMBL" id="JWZX01002407">
    <property type="protein sequence ID" value="KOO29494.1"/>
    <property type="molecule type" value="Genomic_DNA"/>
</dbReference>
<comment type="caution">
    <text evidence="3">The sequence shown here is derived from an EMBL/GenBank/DDBJ whole genome shotgun (WGS) entry which is preliminary data.</text>
</comment>
<keyword evidence="2" id="KW-1133">Transmembrane helix</keyword>
<feature type="transmembrane region" description="Helical" evidence="2">
    <location>
        <begin position="199"/>
        <end position="219"/>
    </location>
</feature>
<dbReference type="AlphaFoldDB" id="A0A0M0JSF8"/>
<feature type="transmembrane region" description="Helical" evidence="2">
    <location>
        <begin position="173"/>
        <end position="193"/>
    </location>
</feature>
<accession>A0A0M0JSF8</accession>
<feature type="non-terminal residue" evidence="3">
    <location>
        <position position="1"/>
    </location>
</feature>
<gene>
    <name evidence="3" type="ORF">Ctob_009014</name>
</gene>
<evidence type="ECO:0000313" key="4">
    <source>
        <dbReference type="Proteomes" id="UP000037460"/>
    </source>
</evidence>
<evidence type="ECO:0000256" key="2">
    <source>
        <dbReference type="SAM" id="Phobius"/>
    </source>
</evidence>
<organism evidence="3 4">
    <name type="scientific">Chrysochromulina tobinii</name>
    <dbReference type="NCBI Taxonomy" id="1460289"/>
    <lineage>
        <taxon>Eukaryota</taxon>
        <taxon>Haptista</taxon>
        <taxon>Haptophyta</taxon>
        <taxon>Prymnesiophyceae</taxon>
        <taxon>Prymnesiales</taxon>
        <taxon>Chrysochromulinaceae</taxon>
        <taxon>Chrysochromulina</taxon>
    </lineage>
</organism>
<sequence length="317" mass="33191">LLLAGSAVVKDPPSTVWTRRDALAAAVVAGACGAARAGETLASWTLLRDRSSAHLISAMVLWAATKWMLSRSLLLITRQAPLRFGRDVARDAEQREALLMLLSSALVAAVRAVVLYRVMHGCDVPGLLSKREVARPLQLACALGPWETLVTLTAAIASDALGTSAVRPSQVQVAIVPLAALGVILLIGLLMQLRVLAQTSALTLSVILTLTEVAMIAAVARDFQGQAQVTALKAAGLLVCAVGVVAYVWASLAATPPLGASYSPESAAIKGHGRACGQHARYAKYDSESRHPTHQLSIHGGFDPRRPGASNTPPSAR</sequence>
<evidence type="ECO:0000256" key="1">
    <source>
        <dbReference type="SAM" id="MobiDB-lite"/>
    </source>
</evidence>
<evidence type="ECO:0000313" key="3">
    <source>
        <dbReference type="EMBL" id="KOO29494.1"/>
    </source>
</evidence>
<proteinExistence type="predicted"/>
<keyword evidence="2" id="KW-0472">Membrane</keyword>